<gene>
    <name evidence="2" type="ORF">PIB30_026886</name>
</gene>
<evidence type="ECO:0008006" key="4">
    <source>
        <dbReference type="Google" id="ProtNLM"/>
    </source>
</evidence>
<keyword evidence="3" id="KW-1185">Reference proteome</keyword>
<dbReference type="SUPFAM" id="SSF57756">
    <property type="entry name" value="Retrovirus zinc finger-like domains"/>
    <property type="match status" value="1"/>
</dbReference>
<dbReference type="InterPro" id="IPR036875">
    <property type="entry name" value="Znf_CCHC_sf"/>
</dbReference>
<comment type="caution">
    <text evidence="2">The sequence shown here is derived from an EMBL/GenBank/DDBJ whole genome shotgun (WGS) entry which is preliminary data.</text>
</comment>
<dbReference type="EMBL" id="JASCZI010120931">
    <property type="protein sequence ID" value="MED6157809.1"/>
    <property type="molecule type" value="Genomic_DNA"/>
</dbReference>
<reference evidence="2 3" key="1">
    <citation type="journal article" date="2023" name="Plants (Basel)">
        <title>Bridging the Gap: Combining Genomics and Transcriptomics Approaches to Understand Stylosanthes scabra, an Orphan Legume from the Brazilian Caatinga.</title>
        <authorList>
            <person name="Ferreira-Neto J.R.C."/>
            <person name="da Silva M.D."/>
            <person name="Binneck E."/>
            <person name="de Melo N.F."/>
            <person name="da Silva R.H."/>
            <person name="de Melo A.L.T.M."/>
            <person name="Pandolfi V."/>
            <person name="Bustamante F.O."/>
            <person name="Brasileiro-Vidal A.C."/>
            <person name="Benko-Iseppon A.M."/>
        </authorList>
    </citation>
    <scope>NUCLEOTIDE SEQUENCE [LARGE SCALE GENOMIC DNA]</scope>
    <source>
        <tissue evidence="2">Leaves</tissue>
    </source>
</reference>
<accession>A0ABU6U9Q8</accession>
<dbReference type="Proteomes" id="UP001341840">
    <property type="component" value="Unassembled WGS sequence"/>
</dbReference>
<protein>
    <recommendedName>
        <fullName evidence="4">CCHC-type domain-containing protein</fullName>
    </recommendedName>
</protein>
<evidence type="ECO:0000313" key="2">
    <source>
        <dbReference type="EMBL" id="MED6157809.1"/>
    </source>
</evidence>
<evidence type="ECO:0000313" key="3">
    <source>
        <dbReference type="Proteomes" id="UP001341840"/>
    </source>
</evidence>
<feature type="region of interest" description="Disordered" evidence="1">
    <location>
        <begin position="26"/>
        <end position="57"/>
    </location>
</feature>
<sequence>MKVLNNIASEMERKWTLDEGDSARVGGTHIRDPLVSKTKGAPRVGKKDKNNRHCSTCSMVGHTKRNCPRKQGAIDDSQREGVATMEDNNTQEVLRVANPPWCSTGHMFLKPFTAPFFLVVAVSLSSPPFVVANRH</sequence>
<evidence type="ECO:0000256" key="1">
    <source>
        <dbReference type="SAM" id="MobiDB-lite"/>
    </source>
</evidence>
<proteinExistence type="predicted"/>
<organism evidence="2 3">
    <name type="scientific">Stylosanthes scabra</name>
    <dbReference type="NCBI Taxonomy" id="79078"/>
    <lineage>
        <taxon>Eukaryota</taxon>
        <taxon>Viridiplantae</taxon>
        <taxon>Streptophyta</taxon>
        <taxon>Embryophyta</taxon>
        <taxon>Tracheophyta</taxon>
        <taxon>Spermatophyta</taxon>
        <taxon>Magnoliopsida</taxon>
        <taxon>eudicotyledons</taxon>
        <taxon>Gunneridae</taxon>
        <taxon>Pentapetalae</taxon>
        <taxon>rosids</taxon>
        <taxon>fabids</taxon>
        <taxon>Fabales</taxon>
        <taxon>Fabaceae</taxon>
        <taxon>Papilionoideae</taxon>
        <taxon>50 kb inversion clade</taxon>
        <taxon>dalbergioids sensu lato</taxon>
        <taxon>Dalbergieae</taxon>
        <taxon>Pterocarpus clade</taxon>
        <taxon>Stylosanthes</taxon>
    </lineage>
</organism>
<name>A0ABU6U9Q8_9FABA</name>